<dbReference type="PANTHER" id="PTHR18964">
    <property type="entry name" value="ROK (REPRESSOR, ORF, KINASE) FAMILY"/>
    <property type="match status" value="1"/>
</dbReference>
<reference evidence="2" key="1">
    <citation type="submission" date="2022-01" db="EMBL/GenBank/DDBJ databases">
        <title>Novel bile acid biosynthetic pathways are enriched in the microbiome of centenarians.</title>
        <authorList>
            <person name="Sato Y."/>
            <person name="Atarashi K."/>
            <person name="Plichta R.D."/>
            <person name="Arai Y."/>
            <person name="Sasajima S."/>
            <person name="Kearney M.S."/>
            <person name="Suda W."/>
            <person name="Takeshita K."/>
            <person name="Sasaki T."/>
            <person name="Okamoto S."/>
            <person name="Skelly N.A."/>
            <person name="Okamura Y."/>
            <person name="Vlamakis H."/>
            <person name="Li Y."/>
            <person name="Tanoue T."/>
            <person name="Takei H."/>
            <person name="Nittono H."/>
            <person name="Narushima S."/>
            <person name="Irie J."/>
            <person name="Itoh H."/>
            <person name="Moriya K."/>
            <person name="Sugiura Y."/>
            <person name="Suematsu M."/>
            <person name="Moritoki N."/>
            <person name="Shibata S."/>
            <person name="Littman R.D."/>
            <person name="Fischbach A.M."/>
            <person name="Uwamino Y."/>
            <person name="Inoue T."/>
            <person name="Honda A."/>
            <person name="Hattori M."/>
            <person name="Murai T."/>
            <person name="Xavier J.R."/>
            <person name="Hirose N."/>
            <person name="Honda K."/>
        </authorList>
    </citation>
    <scope>NUCLEOTIDE SEQUENCE</scope>
    <source>
        <strain evidence="2">CE91-St16</strain>
    </source>
</reference>
<dbReference type="PANTHER" id="PTHR18964:SF149">
    <property type="entry name" value="BIFUNCTIONAL UDP-N-ACETYLGLUCOSAMINE 2-EPIMERASE_N-ACETYLMANNOSAMINE KINASE"/>
    <property type="match status" value="1"/>
</dbReference>
<sequence>MISNDMERYAVGADIGGSHICSAVVDLTTGEICGEPLSGKVDCDAGAGEILGAWADNIRQSIAASGLKAVRRVGFAFPGPFDYEHGVSLIRGVNKFERIYGLDISESLFPLLRRSGAEEFRYVNDASAFALGECLGGAACDARRVVALTLGTGVGSGFVSDRKLVTSGDEVPADGWVYCLPFGGGIVDEAFSTRGIIRRYEELTGETLTGARDVAARYDADPAARRLFDVYGEELAQFAGPVLTRFNADVLVLGGNISRAYPLFGPALERRFAADGIRVAVRTSALLDHAAMIGAASLFL</sequence>
<evidence type="ECO:0000256" key="1">
    <source>
        <dbReference type="ARBA" id="ARBA00006479"/>
    </source>
</evidence>
<dbReference type="InterPro" id="IPR043129">
    <property type="entry name" value="ATPase_NBD"/>
</dbReference>
<comment type="caution">
    <text evidence="2">The sequence shown here is derived from an EMBL/GenBank/DDBJ whole genome shotgun (WGS) entry which is preliminary data.</text>
</comment>
<dbReference type="EMBL" id="BQOL01000001">
    <property type="protein sequence ID" value="GKI18322.1"/>
    <property type="molecule type" value="Genomic_DNA"/>
</dbReference>
<dbReference type="AlphaFoldDB" id="A0AA37KQH8"/>
<proteinExistence type="inferred from homology"/>
<dbReference type="Gene3D" id="3.30.420.40">
    <property type="match status" value="2"/>
</dbReference>
<evidence type="ECO:0000313" key="3">
    <source>
        <dbReference type="Proteomes" id="UP001055105"/>
    </source>
</evidence>
<dbReference type="Pfam" id="PF00480">
    <property type="entry name" value="ROK"/>
    <property type="match status" value="1"/>
</dbReference>
<dbReference type="SUPFAM" id="SSF53067">
    <property type="entry name" value="Actin-like ATPase domain"/>
    <property type="match status" value="1"/>
</dbReference>
<accession>A0AA37KQH8</accession>
<dbReference type="InterPro" id="IPR000600">
    <property type="entry name" value="ROK"/>
</dbReference>
<organism evidence="2 3">
    <name type="scientific">Alistipes finegoldii</name>
    <dbReference type="NCBI Taxonomy" id="214856"/>
    <lineage>
        <taxon>Bacteria</taxon>
        <taxon>Pseudomonadati</taxon>
        <taxon>Bacteroidota</taxon>
        <taxon>Bacteroidia</taxon>
        <taxon>Bacteroidales</taxon>
        <taxon>Rikenellaceae</taxon>
        <taxon>Alistipes</taxon>
    </lineage>
</organism>
<evidence type="ECO:0000313" key="2">
    <source>
        <dbReference type="EMBL" id="GKI18322.1"/>
    </source>
</evidence>
<gene>
    <name evidence="2" type="ORF">CE91St16_12300</name>
</gene>
<dbReference type="Proteomes" id="UP001055105">
    <property type="component" value="Unassembled WGS sequence"/>
</dbReference>
<protein>
    <submittedName>
        <fullName evidence="2">Glucokinase</fullName>
    </submittedName>
</protein>
<name>A0AA37KQH8_9BACT</name>
<comment type="similarity">
    <text evidence="1">Belongs to the ROK (NagC/XylR) family.</text>
</comment>
<dbReference type="RefSeq" id="WP_244076280.1">
    <property type="nucleotide sequence ID" value="NZ_AP025581.1"/>
</dbReference>